<dbReference type="HOGENOM" id="CLU_102099_0_0_6"/>
<dbReference type="EMBL" id="AE016828">
    <property type="protein sequence ID" value="AAO90056.1"/>
    <property type="molecule type" value="Genomic_DNA"/>
</dbReference>
<reference evidence="2 3" key="1">
    <citation type="journal article" date="2003" name="Proc. Natl. Acad. Sci. U.S.A.">
        <title>Complete genome sequence of the Q-fever pathogen, Coxiella burnetii.</title>
        <authorList>
            <person name="Seshadri R."/>
            <person name="Paulsen I.T."/>
            <person name="Eisen J.A."/>
            <person name="Read T.D."/>
            <person name="Nelson K.E."/>
            <person name="Nelson W.C."/>
            <person name="Ward N.L."/>
            <person name="Tettelin H."/>
            <person name="Davidsen T.M."/>
            <person name="Beanan M.J."/>
            <person name="Deboy R.T."/>
            <person name="Daugherty S.C."/>
            <person name="Brinkac L.M."/>
            <person name="Madupu R."/>
            <person name="Dodson R.J."/>
            <person name="Khouri H.M."/>
            <person name="Lee K.H."/>
            <person name="Carty H.A."/>
            <person name="Scanlan D."/>
            <person name="Heinzen R.A."/>
            <person name="Thompson H.A."/>
            <person name="Samuel J.E."/>
            <person name="Fraser C.M."/>
            <person name="Heidelberg J.F."/>
        </authorList>
    </citation>
    <scope>NUCLEOTIDE SEQUENCE [LARGE SCALE GENOMIC DNA]</scope>
    <source>
        <strain evidence="3">RSA 493 / Nine Mile phase I</strain>
    </source>
</reference>
<organism evidence="2 3">
    <name type="scientific">Coxiella burnetii (strain RSA 493 / Nine Mile phase I)</name>
    <dbReference type="NCBI Taxonomy" id="227377"/>
    <lineage>
        <taxon>Bacteria</taxon>
        <taxon>Pseudomonadati</taxon>
        <taxon>Pseudomonadota</taxon>
        <taxon>Gammaproteobacteria</taxon>
        <taxon>Legionellales</taxon>
        <taxon>Coxiellaceae</taxon>
        <taxon>Coxiella</taxon>
    </lineage>
</organism>
<keyword evidence="1" id="KW-0812">Transmembrane</keyword>
<evidence type="ECO:0000313" key="3">
    <source>
        <dbReference type="Proteomes" id="UP000002671"/>
    </source>
</evidence>
<dbReference type="Proteomes" id="UP000002671">
    <property type="component" value="Chromosome"/>
</dbReference>
<feature type="transmembrane region" description="Helical" evidence="1">
    <location>
        <begin position="92"/>
        <end position="109"/>
    </location>
</feature>
<dbReference type="PATRIC" id="fig|227377.7.peg.498"/>
<keyword evidence="1" id="KW-1133">Transmembrane helix</keyword>
<name>Q83E26_COXBU</name>
<proteinExistence type="predicted"/>
<keyword evidence="3" id="KW-1185">Reference proteome</keyword>
<keyword evidence="1" id="KW-0472">Membrane</keyword>
<sequence>MPTNLETDTQKIKDLSQKLLGLLEARCCTSLGDNWLGSAFLREALEAYSNASLEELMRKLLDPDRTKLEQIIHELDALFDHIYNSSSYASRLAFFLVLAVLILTIDAFLRNNRTVAIIAIASGLTTGFCNLYWSSEKLPTVKKALIEVLLKFTSNEIIDAYHQDYKELQYSKIADYYVPLNEEKKKAAITGALDEKKENKKNPILASLVFYGKKFPRIPTTHTFHYYQIRRRFLITH</sequence>
<dbReference type="RefSeq" id="NP_819542.1">
    <property type="nucleotide sequence ID" value="NC_002971.4"/>
</dbReference>
<dbReference type="KEGG" id="cbu:CBU_0508"/>
<accession>Q83E26</accession>
<dbReference type="RefSeq" id="WP_010957622.1">
    <property type="nucleotide sequence ID" value="NC_002971.4"/>
</dbReference>
<feature type="transmembrane region" description="Helical" evidence="1">
    <location>
        <begin position="115"/>
        <end position="133"/>
    </location>
</feature>
<reference evidence="2 3" key="2">
    <citation type="journal article" date="2009" name="Infect. Immun.">
        <title>Comparative genomics reveal extensive transposon-mediated genomic plasticity and diversity among potential effector proteins within the genus Coxiella.</title>
        <authorList>
            <person name="Beare P.A."/>
            <person name="Unsworth N."/>
            <person name="Andoh M."/>
            <person name="Voth D.E."/>
            <person name="Omsland A."/>
            <person name="Gilk S.D."/>
            <person name="Williams K.P."/>
            <person name="Sobral B.W."/>
            <person name="Kupko J.J.III."/>
            <person name="Porcella S.F."/>
            <person name="Samuel J.E."/>
            <person name="Heinzen R.A."/>
        </authorList>
    </citation>
    <scope>NUCLEOTIDE SEQUENCE [LARGE SCALE GENOMIC DNA]</scope>
    <source>
        <strain evidence="3">RSA 493 / Nine Mile phase I</strain>
    </source>
</reference>
<evidence type="ECO:0000256" key="1">
    <source>
        <dbReference type="SAM" id="Phobius"/>
    </source>
</evidence>
<dbReference type="EnsemblBacteria" id="AAO90056">
    <property type="protein sequence ID" value="AAO90056"/>
    <property type="gene ID" value="CBU_0508"/>
</dbReference>
<gene>
    <name evidence="2" type="ordered locus">CBU_0508</name>
</gene>
<dbReference type="GeneID" id="1208392"/>
<evidence type="ECO:0000313" key="2">
    <source>
        <dbReference type="EMBL" id="AAO90056.1"/>
    </source>
</evidence>
<dbReference type="AlphaFoldDB" id="Q83E26"/>
<protein>
    <submittedName>
        <fullName evidence="2">Hypothetical membrane spanning protein</fullName>
    </submittedName>
</protein>
<dbReference type="STRING" id="227377.CBU_0508"/>